<keyword evidence="2" id="KW-0560">Oxidoreductase</keyword>
<dbReference type="PROSITE" id="PS00061">
    <property type="entry name" value="ADH_SHORT"/>
    <property type="match status" value="1"/>
</dbReference>
<comment type="similarity">
    <text evidence="1 3">Belongs to the short-chain dehydrogenases/reductases (SDR) family.</text>
</comment>
<proteinExistence type="inferred from homology"/>
<dbReference type="InterPro" id="IPR020904">
    <property type="entry name" value="Sc_DH/Rdtase_CS"/>
</dbReference>
<dbReference type="SUPFAM" id="SSF51735">
    <property type="entry name" value="NAD(P)-binding Rossmann-fold domains"/>
    <property type="match status" value="1"/>
</dbReference>
<dbReference type="Proteomes" id="UP000093366">
    <property type="component" value="Unassembled WGS sequence"/>
</dbReference>
<evidence type="ECO:0008006" key="6">
    <source>
        <dbReference type="Google" id="ProtNLM"/>
    </source>
</evidence>
<dbReference type="PANTHER" id="PTHR43976">
    <property type="entry name" value="SHORT CHAIN DEHYDROGENASE"/>
    <property type="match status" value="1"/>
</dbReference>
<dbReference type="OrthoDB" id="9775296at2"/>
<evidence type="ECO:0000256" key="3">
    <source>
        <dbReference type="RuleBase" id="RU000363"/>
    </source>
</evidence>
<dbReference type="InterPro" id="IPR051911">
    <property type="entry name" value="SDR_oxidoreductase"/>
</dbReference>
<organism evidence="4 5">
    <name type="scientific">Pseudoalteromonas luteoviolacea</name>
    <dbReference type="NCBI Taxonomy" id="43657"/>
    <lineage>
        <taxon>Bacteria</taxon>
        <taxon>Pseudomonadati</taxon>
        <taxon>Pseudomonadota</taxon>
        <taxon>Gammaproteobacteria</taxon>
        <taxon>Alteromonadales</taxon>
        <taxon>Pseudoalteromonadaceae</taxon>
        <taxon>Pseudoalteromonas</taxon>
    </lineage>
</organism>
<dbReference type="Gene3D" id="3.40.50.720">
    <property type="entry name" value="NAD(P)-binding Rossmann-like Domain"/>
    <property type="match status" value="1"/>
</dbReference>
<evidence type="ECO:0000256" key="1">
    <source>
        <dbReference type="ARBA" id="ARBA00006484"/>
    </source>
</evidence>
<evidence type="ECO:0000313" key="5">
    <source>
        <dbReference type="Proteomes" id="UP000093366"/>
    </source>
</evidence>
<evidence type="ECO:0000313" key="4">
    <source>
        <dbReference type="EMBL" id="OCQ23103.1"/>
    </source>
</evidence>
<accession>A0A1C0TUW1</accession>
<dbReference type="Pfam" id="PF00106">
    <property type="entry name" value="adh_short"/>
    <property type="match status" value="1"/>
</dbReference>
<dbReference type="GO" id="GO:0016491">
    <property type="term" value="F:oxidoreductase activity"/>
    <property type="evidence" value="ECO:0007669"/>
    <property type="project" value="UniProtKB-KW"/>
</dbReference>
<dbReference type="PRINTS" id="PR00081">
    <property type="entry name" value="GDHRDH"/>
</dbReference>
<dbReference type="PRINTS" id="PR00080">
    <property type="entry name" value="SDRFAMILY"/>
</dbReference>
<comment type="caution">
    <text evidence="4">The sequence shown here is derived from an EMBL/GenBank/DDBJ whole genome shotgun (WGS) entry which is preliminary data.</text>
</comment>
<evidence type="ECO:0000256" key="2">
    <source>
        <dbReference type="ARBA" id="ARBA00023002"/>
    </source>
</evidence>
<dbReference type="RefSeq" id="WP_065789089.1">
    <property type="nucleotide sequence ID" value="NZ_MAUJ01000001.1"/>
</dbReference>
<reference evidence="5" key="1">
    <citation type="submission" date="2016-07" db="EMBL/GenBank/DDBJ databases">
        <authorList>
            <person name="Florea S."/>
            <person name="Webb J.S."/>
            <person name="Jaromczyk J."/>
            <person name="Schardl C.L."/>
        </authorList>
    </citation>
    <scope>NUCLEOTIDE SEQUENCE [LARGE SCALE GENOMIC DNA]</scope>
    <source>
        <strain evidence="5">IPB1</strain>
    </source>
</reference>
<dbReference type="InterPro" id="IPR002347">
    <property type="entry name" value="SDR_fam"/>
</dbReference>
<sequence>MSKQILVTGASSGIGLCLVHHLSSIGHTVYAGVRKQQDYNHLVGFKNIIPVILDVTNKADIAEFIALIEASNRPLYGLVNNAGLGGVGHFNAWKEDEMKAMFDVNVFGPWRLSKACIDSLLEAKGRIVNIGAQSGVTGSELLGPYTMTKNALDTFTESLRSEVVEFGVKVSLILPGNIKSKMEESTNKSSLERLERASYPFNIRAKMFINHILEQQEYTGFAEHTDASEPEFVSHAVEHALFSDEPKERYVIGTHYEGTKLIETLLERVVQTNKNPDLHYTRDELIEILDRYLA</sequence>
<dbReference type="InterPro" id="IPR036291">
    <property type="entry name" value="NAD(P)-bd_dom_sf"/>
</dbReference>
<dbReference type="EMBL" id="MAUJ01000001">
    <property type="protein sequence ID" value="OCQ23103.1"/>
    <property type="molecule type" value="Genomic_DNA"/>
</dbReference>
<dbReference type="AlphaFoldDB" id="A0A1C0TUW1"/>
<gene>
    <name evidence="4" type="ORF">A7985_03905</name>
</gene>
<dbReference type="PANTHER" id="PTHR43976:SF16">
    <property type="entry name" value="SHORT-CHAIN DEHYDROGENASE_REDUCTASE FAMILY PROTEIN"/>
    <property type="match status" value="1"/>
</dbReference>
<protein>
    <recommendedName>
        <fullName evidence="6">SDR family NAD(P)-dependent oxidoreductase</fullName>
    </recommendedName>
</protein>
<name>A0A1C0TUW1_9GAMM</name>